<evidence type="ECO:0000313" key="10">
    <source>
        <dbReference type="Proteomes" id="UP000481872"/>
    </source>
</evidence>
<dbReference type="AlphaFoldDB" id="A0A6M0H3X8"/>
<name>A0A6M0H3X8_9CLOT</name>
<feature type="domain" description="RecX third three-helical" evidence="7">
    <location>
        <begin position="223"/>
        <end position="269"/>
    </location>
</feature>
<sequence>MKYIISKIQVQKNNKDRVNVYVNDEFLFACSGELVYYHNLKKGLELDKNKIIEVVEEDNYIKAKNVALKVLERSYKTEKEIYDKLLSKEYDDKTIQRVIKFLKEYSFVDDIRYAELYIKDKIKVHGKSKIKFSLSNKGIGEDVIENKLSNISNEQEELTALKLGEKKYNTLIKSEKNHLKLKKKLSDYLLRNGYNFSIINKVVNSIVVCDDFSETVEQKEVNFEELNNLALKRLNVLKKSEKNKDKLHKKLYDYLLRRGYKYDEIKTILKEIL</sequence>
<organism evidence="9 10">
    <name type="scientific">Clostridium senegalense</name>
    <dbReference type="NCBI Taxonomy" id="1465809"/>
    <lineage>
        <taxon>Bacteria</taxon>
        <taxon>Bacillati</taxon>
        <taxon>Bacillota</taxon>
        <taxon>Clostridia</taxon>
        <taxon>Eubacteriales</taxon>
        <taxon>Clostridiaceae</taxon>
        <taxon>Clostridium</taxon>
    </lineage>
</organism>
<keyword evidence="4 5" id="KW-0963">Cytoplasm</keyword>
<evidence type="ECO:0000256" key="5">
    <source>
        <dbReference type="HAMAP-Rule" id="MF_01114"/>
    </source>
</evidence>
<feature type="domain" description="RecX third three-helical" evidence="7">
    <location>
        <begin position="159"/>
        <end position="203"/>
    </location>
</feature>
<dbReference type="InterPro" id="IPR053924">
    <property type="entry name" value="RecX_HTH_2nd"/>
</dbReference>
<evidence type="ECO:0000256" key="1">
    <source>
        <dbReference type="ARBA" id="ARBA00004496"/>
    </source>
</evidence>
<dbReference type="PANTHER" id="PTHR33602:SF1">
    <property type="entry name" value="REGULATORY PROTEIN RECX FAMILY PROTEIN"/>
    <property type="match status" value="1"/>
</dbReference>
<dbReference type="InterPro" id="IPR003783">
    <property type="entry name" value="Regulatory_RecX"/>
</dbReference>
<dbReference type="EMBL" id="JAAGPU010000020">
    <property type="protein sequence ID" value="NEU05405.1"/>
    <property type="molecule type" value="Genomic_DNA"/>
</dbReference>
<evidence type="ECO:0000256" key="4">
    <source>
        <dbReference type="ARBA" id="ARBA00022490"/>
    </source>
</evidence>
<protein>
    <recommendedName>
        <fullName evidence="3 5">Regulatory protein RecX</fullName>
    </recommendedName>
</protein>
<dbReference type="PANTHER" id="PTHR33602">
    <property type="entry name" value="REGULATORY PROTEIN RECX FAMILY PROTEIN"/>
    <property type="match status" value="1"/>
</dbReference>
<dbReference type="GO" id="GO:0006282">
    <property type="term" value="P:regulation of DNA repair"/>
    <property type="evidence" value="ECO:0007669"/>
    <property type="project" value="UniProtKB-UniRule"/>
</dbReference>
<accession>A0A6M0H3X8</accession>
<dbReference type="InterPro" id="IPR036388">
    <property type="entry name" value="WH-like_DNA-bd_sf"/>
</dbReference>
<comment type="caution">
    <text evidence="9">The sequence shown here is derived from an EMBL/GenBank/DDBJ whole genome shotgun (WGS) entry which is preliminary data.</text>
</comment>
<dbReference type="InterPro" id="IPR053925">
    <property type="entry name" value="RecX_HTH_3rd"/>
</dbReference>
<feature type="domain" description="RecX first three-helical" evidence="8">
    <location>
        <begin position="63"/>
        <end position="102"/>
    </location>
</feature>
<evidence type="ECO:0000259" key="8">
    <source>
        <dbReference type="Pfam" id="PF21982"/>
    </source>
</evidence>
<dbReference type="RefSeq" id="WP_199870236.1">
    <property type="nucleotide sequence ID" value="NZ_JAAGPU010000020.1"/>
</dbReference>
<evidence type="ECO:0000259" key="7">
    <source>
        <dbReference type="Pfam" id="PF21981"/>
    </source>
</evidence>
<proteinExistence type="inferred from homology"/>
<dbReference type="NCBIfam" id="NF001058">
    <property type="entry name" value="PRK00117.4-1"/>
    <property type="match status" value="1"/>
</dbReference>
<keyword evidence="10" id="KW-1185">Reference proteome</keyword>
<comment type="subcellular location">
    <subcellularLocation>
        <location evidence="1 5">Cytoplasm</location>
    </subcellularLocation>
</comment>
<comment type="similarity">
    <text evidence="2 5">Belongs to the RecX family.</text>
</comment>
<dbReference type="Proteomes" id="UP000481872">
    <property type="component" value="Unassembled WGS sequence"/>
</dbReference>
<gene>
    <name evidence="5 9" type="primary">recX</name>
    <name evidence="9" type="ORF">G3M99_11170</name>
</gene>
<dbReference type="InterPro" id="IPR053926">
    <property type="entry name" value="RecX_HTH_1st"/>
</dbReference>
<dbReference type="Pfam" id="PF21982">
    <property type="entry name" value="RecX_HTH1"/>
    <property type="match status" value="1"/>
</dbReference>
<evidence type="ECO:0000256" key="3">
    <source>
        <dbReference type="ARBA" id="ARBA00018111"/>
    </source>
</evidence>
<dbReference type="HAMAP" id="MF_01114">
    <property type="entry name" value="RecX"/>
    <property type="match status" value="1"/>
</dbReference>
<dbReference type="Pfam" id="PF02631">
    <property type="entry name" value="RecX_HTH2"/>
    <property type="match status" value="1"/>
</dbReference>
<feature type="domain" description="RecX second three-helical" evidence="6">
    <location>
        <begin position="109"/>
        <end position="146"/>
    </location>
</feature>
<evidence type="ECO:0000256" key="2">
    <source>
        <dbReference type="ARBA" id="ARBA00009695"/>
    </source>
</evidence>
<dbReference type="GO" id="GO:0005737">
    <property type="term" value="C:cytoplasm"/>
    <property type="evidence" value="ECO:0007669"/>
    <property type="project" value="UniProtKB-SubCell"/>
</dbReference>
<dbReference type="Gene3D" id="1.10.10.10">
    <property type="entry name" value="Winged helix-like DNA-binding domain superfamily/Winged helix DNA-binding domain"/>
    <property type="match status" value="4"/>
</dbReference>
<evidence type="ECO:0000259" key="6">
    <source>
        <dbReference type="Pfam" id="PF02631"/>
    </source>
</evidence>
<dbReference type="Pfam" id="PF21981">
    <property type="entry name" value="RecX_HTH3"/>
    <property type="match status" value="2"/>
</dbReference>
<comment type="function">
    <text evidence="5">Modulates RecA activity.</text>
</comment>
<reference evidence="9 10" key="1">
    <citation type="submission" date="2020-02" db="EMBL/GenBank/DDBJ databases">
        <title>Genome assembly of a novel Clostridium senegalense strain.</title>
        <authorList>
            <person name="Gupta T.B."/>
            <person name="Jauregui R."/>
            <person name="Maclean P."/>
            <person name="Nawarathana A."/>
            <person name="Brightwell G."/>
        </authorList>
    </citation>
    <scope>NUCLEOTIDE SEQUENCE [LARGE SCALE GENOMIC DNA]</scope>
    <source>
        <strain evidence="9 10">AGRFS4</strain>
    </source>
</reference>
<evidence type="ECO:0000313" key="9">
    <source>
        <dbReference type="EMBL" id="NEU05405.1"/>
    </source>
</evidence>